<dbReference type="PANTHER" id="PTHR34219:SF3">
    <property type="entry name" value="BLL7967 PROTEIN"/>
    <property type="match status" value="1"/>
</dbReference>
<comment type="caution">
    <text evidence="3">The sequence shown here is derived from an EMBL/GenBank/DDBJ whole genome shotgun (WGS) entry which is preliminary data.</text>
</comment>
<dbReference type="RefSeq" id="WP_005943717.1">
    <property type="nucleotide sequence ID" value="NZ_KB890331.1"/>
</dbReference>
<dbReference type="STRING" id="1121098.HMPREF1534_03266"/>
<proteinExistence type="predicted"/>
<organism evidence="3 4">
    <name type="scientific">Phocaeicola massiliensis B84634 = Timone 84634 = DSM 17679 = JCM 13223</name>
    <dbReference type="NCBI Taxonomy" id="1121098"/>
    <lineage>
        <taxon>Bacteria</taxon>
        <taxon>Pseudomonadati</taxon>
        <taxon>Bacteroidota</taxon>
        <taxon>Bacteroidia</taxon>
        <taxon>Bacteroidales</taxon>
        <taxon>Bacteroidaceae</taxon>
        <taxon>Phocaeicola</taxon>
    </lineage>
</organism>
<dbReference type="PATRIC" id="fig|1121098.3.peg.3313"/>
<dbReference type="OrthoDB" id="111691at2"/>
<dbReference type="Proteomes" id="UP000017831">
    <property type="component" value="Unassembled WGS sequence"/>
</dbReference>
<gene>
    <name evidence="3" type="ORF">HMPREF1534_03266</name>
</gene>
<accession>U6R9B2</accession>
<keyword evidence="1" id="KW-1133">Transmembrane helix</keyword>
<feature type="domain" description="PepSY" evidence="2">
    <location>
        <begin position="57"/>
        <end position="110"/>
    </location>
</feature>
<dbReference type="PANTHER" id="PTHR34219">
    <property type="entry name" value="IRON-REGULATED INNER MEMBRANE PROTEIN-RELATED"/>
    <property type="match status" value="1"/>
</dbReference>
<sequence length="371" mass="42519">MKKIFRTLHLWLSVPFGLLVSLICFSGAMLVFENEITEWSRPDLYQVKEIKAEPLPVEMLLERVAETLPDSVSVAGVSIPSEKGRTWQVNLSKPRRASVYIDPYTGEVKGKYERPAFFLTMFKLHRWLLDSMKPDGGIFWGKMIVGVSTLMFVLILLTGIIIWWPRTLQAMKNSLKITSRKGFRRFCYDFHVAGGLYALLFLLVMSLTGLTWSFAWYRTGFYKIFGVETRQGSGHAAHGQEKKGKEKSQAPYAHWEQVYRQLKNENPDCRQITISRGTANVSFDRLGNQRASDRYEFDPRSGEITNVSLYQNAEPSGKIRGWIYSVHVGSWGGMFTKILAFAAALIGACLPLTGYYLWIRRKIGQRKRKCR</sequence>
<dbReference type="InterPro" id="IPR005625">
    <property type="entry name" value="PepSY-ass_TM"/>
</dbReference>
<feature type="transmembrane region" description="Helical" evidence="1">
    <location>
        <begin position="338"/>
        <end position="359"/>
    </location>
</feature>
<evidence type="ECO:0000313" key="3">
    <source>
        <dbReference type="EMBL" id="EOA52617.1"/>
    </source>
</evidence>
<reference evidence="3 4" key="1">
    <citation type="submission" date="2013-04" db="EMBL/GenBank/DDBJ databases">
        <title>The Genome Sequence of Bacteroides massiliensis DSM 17679.</title>
        <authorList>
            <consortium name="The Broad Institute Genomics Platform"/>
            <person name="Earl A."/>
            <person name="Ward D."/>
            <person name="Feldgarden M."/>
            <person name="Gevers D."/>
            <person name="Martens E."/>
            <person name="Fenner L."/>
            <person name="Roux V."/>
            <person name="Mallet M.N."/>
            <person name="Raoult D."/>
            <person name="Walker B."/>
            <person name="Young S."/>
            <person name="Zeng Q."/>
            <person name="Gargeya S."/>
            <person name="Fitzgerald M."/>
            <person name="Haas B."/>
            <person name="Abouelleil A."/>
            <person name="Allen A.W."/>
            <person name="Alvarado L."/>
            <person name="Arachchi H.M."/>
            <person name="Berlin A.M."/>
            <person name="Chapman S.B."/>
            <person name="Gainer-Dewar J."/>
            <person name="Goldberg J."/>
            <person name="Griggs A."/>
            <person name="Gujja S."/>
            <person name="Hansen M."/>
            <person name="Howarth C."/>
            <person name="Imamovic A."/>
            <person name="Ireland A."/>
            <person name="Larimer J."/>
            <person name="McCowan C."/>
            <person name="Murphy C."/>
            <person name="Pearson M."/>
            <person name="Poon T.W."/>
            <person name="Priest M."/>
            <person name="Roberts A."/>
            <person name="Saif S."/>
            <person name="Shea T."/>
            <person name="Sisk P."/>
            <person name="Sykes S."/>
            <person name="Wortman J."/>
            <person name="Nusbaum C."/>
            <person name="Birren B."/>
        </authorList>
    </citation>
    <scope>NUCLEOTIDE SEQUENCE [LARGE SCALE GENOMIC DNA]</scope>
    <source>
        <strain evidence="4">B84634 / Timone 84634 / DSM 17679 / JCM 13223</strain>
    </source>
</reference>
<dbReference type="eggNOG" id="COG3182">
    <property type="taxonomic scope" value="Bacteria"/>
</dbReference>
<evidence type="ECO:0000259" key="2">
    <source>
        <dbReference type="Pfam" id="PF03413"/>
    </source>
</evidence>
<feature type="transmembrane region" description="Helical" evidence="1">
    <location>
        <begin position="138"/>
        <end position="165"/>
    </location>
</feature>
<protein>
    <recommendedName>
        <fullName evidence="2">PepSY domain-containing protein</fullName>
    </recommendedName>
</protein>
<dbReference type="AlphaFoldDB" id="U6R9B2"/>
<dbReference type="Pfam" id="PF03929">
    <property type="entry name" value="PepSY_TM"/>
    <property type="match status" value="1"/>
</dbReference>
<name>U6R9B2_9BACT</name>
<feature type="transmembrane region" description="Helical" evidence="1">
    <location>
        <begin position="12"/>
        <end position="32"/>
    </location>
</feature>
<dbReference type="HOGENOM" id="CLU_031962_2_0_10"/>
<evidence type="ECO:0000313" key="4">
    <source>
        <dbReference type="Proteomes" id="UP000017831"/>
    </source>
</evidence>
<evidence type="ECO:0000256" key="1">
    <source>
        <dbReference type="SAM" id="Phobius"/>
    </source>
</evidence>
<dbReference type="InterPro" id="IPR025711">
    <property type="entry name" value="PepSY"/>
</dbReference>
<keyword evidence="4" id="KW-1185">Reference proteome</keyword>
<dbReference type="EMBL" id="AQHY01000039">
    <property type="protein sequence ID" value="EOA52617.1"/>
    <property type="molecule type" value="Genomic_DNA"/>
</dbReference>
<keyword evidence="1" id="KW-0812">Transmembrane</keyword>
<dbReference type="Pfam" id="PF03413">
    <property type="entry name" value="PepSY"/>
    <property type="match status" value="1"/>
</dbReference>
<keyword evidence="1" id="KW-0472">Membrane</keyword>
<feature type="transmembrane region" description="Helical" evidence="1">
    <location>
        <begin position="186"/>
        <end position="212"/>
    </location>
</feature>
<dbReference type="GeneID" id="60060877"/>